<keyword evidence="4" id="KW-1185">Reference proteome</keyword>
<dbReference type="InterPro" id="IPR003892">
    <property type="entry name" value="CUE"/>
</dbReference>
<dbReference type="InterPro" id="IPR009060">
    <property type="entry name" value="UBA-like_sf"/>
</dbReference>
<dbReference type="Pfam" id="PF02845">
    <property type="entry name" value="CUE"/>
    <property type="match status" value="1"/>
</dbReference>
<evidence type="ECO:0000256" key="1">
    <source>
        <dbReference type="SAM" id="MobiDB-lite"/>
    </source>
</evidence>
<dbReference type="PANTHER" id="PTHR46535:SF1">
    <property type="entry name" value="NEDD4-BINDING PROTEIN 2"/>
    <property type="match status" value="1"/>
</dbReference>
<evidence type="ECO:0000259" key="2">
    <source>
        <dbReference type="Pfam" id="PF02845"/>
    </source>
</evidence>
<accession>A0A9P8UD41</accession>
<feature type="region of interest" description="Disordered" evidence="1">
    <location>
        <begin position="57"/>
        <end position="116"/>
    </location>
</feature>
<dbReference type="CDD" id="cd14279">
    <property type="entry name" value="CUE"/>
    <property type="match status" value="1"/>
</dbReference>
<name>A0A9P8UD41_9PEZI</name>
<dbReference type="GO" id="GO:0004519">
    <property type="term" value="F:endonuclease activity"/>
    <property type="evidence" value="ECO:0007669"/>
    <property type="project" value="TreeGrafter"/>
</dbReference>
<dbReference type="Gene3D" id="3.30.1370.110">
    <property type="match status" value="1"/>
</dbReference>
<organism evidence="3 4">
    <name type="scientific">Truncatella angustata</name>
    <dbReference type="NCBI Taxonomy" id="152316"/>
    <lineage>
        <taxon>Eukaryota</taxon>
        <taxon>Fungi</taxon>
        <taxon>Dikarya</taxon>
        <taxon>Ascomycota</taxon>
        <taxon>Pezizomycotina</taxon>
        <taxon>Sordariomycetes</taxon>
        <taxon>Xylariomycetidae</taxon>
        <taxon>Amphisphaeriales</taxon>
        <taxon>Sporocadaceae</taxon>
        <taxon>Truncatella</taxon>
    </lineage>
</organism>
<dbReference type="EMBL" id="JAGPXC010000008">
    <property type="protein sequence ID" value="KAH6647633.1"/>
    <property type="molecule type" value="Genomic_DNA"/>
</dbReference>
<dbReference type="GO" id="GO:0043130">
    <property type="term" value="F:ubiquitin binding"/>
    <property type="evidence" value="ECO:0007669"/>
    <property type="project" value="InterPro"/>
</dbReference>
<feature type="region of interest" description="Disordered" evidence="1">
    <location>
        <begin position="202"/>
        <end position="236"/>
    </location>
</feature>
<feature type="compositionally biased region" description="Basic and acidic residues" evidence="1">
    <location>
        <begin position="78"/>
        <end position="93"/>
    </location>
</feature>
<feature type="compositionally biased region" description="Polar residues" evidence="1">
    <location>
        <begin position="94"/>
        <end position="107"/>
    </location>
</feature>
<dbReference type="AlphaFoldDB" id="A0A9P8UD41"/>
<dbReference type="PANTHER" id="PTHR46535">
    <property type="entry name" value="NEDD4-BINDING PROTEIN 2"/>
    <property type="match status" value="1"/>
</dbReference>
<dbReference type="InterPro" id="IPR052772">
    <property type="entry name" value="Endo/PolyKinase_Domain-Protein"/>
</dbReference>
<evidence type="ECO:0000313" key="4">
    <source>
        <dbReference type="Proteomes" id="UP000758603"/>
    </source>
</evidence>
<dbReference type="InterPro" id="IPR036063">
    <property type="entry name" value="Smr_dom_sf"/>
</dbReference>
<evidence type="ECO:0000313" key="3">
    <source>
        <dbReference type="EMBL" id="KAH6647633.1"/>
    </source>
</evidence>
<feature type="domain" description="CUE" evidence="2">
    <location>
        <begin position="140"/>
        <end position="174"/>
    </location>
</feature>
<gene>
    <name evidence="3" type="ORF">BKA67DRAFT_539484</name>
</gene>
<comment type="caution">
    <text evidence="3">The sequence shown here is derived from an EMBL/GenBank/DDBJ whole genome shotgun (WGS) entry which is preliminary data.</text>
</comment>
<dbReference type="OrthoDB" id="4080456at2759"/>
<dbReference type="RefSeq" id="XP_045954145.1">
    <property type="nucleotide sequence ID" value="XM_046100645.1"/>
</dbReference>
<feature type="compositionally biased region" description="Polar residues" evidence="1">
    <location>
        <begin position="218"/>
        <end position="229"/>
    </location>
</feature>
<dbReference type="Proteomes" id="UP000758603">
    <property type="component" value="Unassembled WGS sequence"/>
</dbReference>
<sequence length="540" mass="58955">MSEPMSRLVTEFSSLIDEGLILAICNERDLSKPEVFQEARDILVGLSVDVPLEEASGFNSSGLGAQQDVDISDASPGRGDEPRDIPVESDLRSNDGQTTTTESSVPQSILSTASSKASSHDESFHLDEFDGLSGDVAEARLQQMFPDLKHIDITLSLRKFDGDVDRAVEILLNISHLEQTGQRAMGIDGFFVHDDIVKSRKRAGKKKKKKATVRASGTSTPVAANSSDGTMIDDDETHGRNVTYLAERLPFGEAEIEEIYNQKGKSMGASLVQILDNYIAFDVEPAEAARIPVADEQAKKFPWVPATYMVPAFALSHTQQYALDLVQILAEYYEKPAYLRYDISYNLSAPRLDIDSIGNNPNKAWAAVANSKTPVSPNWSQPNSPMTPTTLRSSDYAEMRNHSFQAAGAAFKKGGLYRSAAAVHSERGRAFTQGLHQARSSEADYYVDQHSTADKIDLHGVTVEDGCRIALGRAWGWWESLGEDKARKAKDGFLVVTGQGRHNAGGVSPLRTNVFKALVADGWKVTVLTGQVLITGRRSS</sequence>
<proteinExistence type="predicted"/>
<dbReference type="GO" id="GO:0005634">
    <property type="term" value="C:nucleus"/>
    <property type="evidence" value="ECO:0007669"/>
    <property type="project" value="TreeGrafter"/>
</dbReference>
<dbReference type="SUPFAM" id="SSF46934">
    <property type="entry name" value="UBA-like"/>
    <property type="match status" value="1"/>
</dbReference>
<protein>
    <recommendedName>
        <fullName evidence="2">CUE domain-containing protein</fullName>
    </recommendedName>
</protein>
<dbReference type="SUPFAM" id="SSF160443">
    <property type="entry name" value="SMR domain-like"/>
    <property type="match status" value="1"/>
</dbReference>
<feature type="compositionally biased region" description="Basic residues" evidence="1">
    <location>
        <begin position="202"/>
        <end position="212"/>
    </location>
</feature>
<dbReference type="GeneID" id="70129537"/>
<reference evidence="3" key="1">
    <citation type="journal article" date="2021" name="Nat. Commun.">
        <title>Genetic determinants of endophytism in the Arabidopsis root mycobiome.</title>
        <authorList>
            <person name="Mesny F."/>
            <person name="Miyauchi S."/>
            <person name="Thiergart T."/>
            <person name="Pickel B."/>
            <person name="Atanasova L."/>
            <person name="Karlsson M."/>
            <person name="Huettel B."/>
            <person name="Barry K.W."/>
            <person name="Haridas S."/>
            <person name="Chen C."/>
            <person name="Bauer D."/>
            <person name="Andreopoulos W."/>
            <person name="Pangilinan J."/>
            <person name="LaButti K."/>
            <person name="Riley R."/>
            <person name="Lipzen A."/>
            <person name="Clum A."/>
            <person name="Drula E."/>
            <person name="Henrissat B."/>
            <person name="Kohler A."/>
            <person name="Grigoriev I.V."/>
            <person name="Martin F.M."/>
            <person name="Hacquard S."/>
        </authorList>
    </citation>
    <scope>NUCLEOTIDE SEQUENCE</scope>
    <source>
        <strain evidence="3">MPI-SDFR-AT-0073</strain>
    </source>
</reference>